<protein>
    <submittedName>
        <fullName evidence="1">Uncharacterized protein</fullName>
    </submittedName>
</protein>
<reference evidence="2" key="1">
    <citation type="journal article" date="2023" name="Nat. Plants">
        <title>Single-cell RNA sequencing provides a high-resolution roadmap for understanding the multicellular compartmentation of specialized metabolism.</title>
        <authorList>
            <person name="Sun S."/>
            <person name="Shen X."/>
            <person name="Li Y."/>
            <person name="Li Y."/>
            <person name="Wang S."/>
            <person name="Li R."/>
            <person name="Zhang H."/>
            <person name="Shen G."/>
            <person name="Guo B."/>
            <person name="Wei J."/>
            <person name="Xu J."/>
            <person name="St-Pierre B."/>
            <person name="Chen S."/>
            <person name="Sun C."/>
        </authorList>
    </citation>
    <scope>NUCLEOTIDE SEQUENCE [LARGE SCALE GENOMIC DNA]</scope>
</reference>
<evidence type="ECO:0000313" key="2">
    <source>
        <dbReference type="Proteomes" id="UP001060085"/>
    </source>
</evidence>
<organism evidence="1 2">
    <name type="scientific">Catharanthus roseus</name>
    <name type="common">Madagascar periwinkle</name>
    <name type="synonym">Vinca rosea</name>
    <dbReference type="NCBI Taxonomy" id="4058"/>
    <lineage>
        <taxon>Eukaryota</taxon>
        <taxon>Viridiplantae</taxon>
        <taxon>Streptophyta</taxon>
        <taxon>Embryophyta</taxon>
        <taxon>Tracheophyta</taxon>
        <taxon>Spermatophyta</taxon>
        <taxon>Magnoliopsida</taxon>
        <taxon>eudicotyledons</taxon>
        <taxon>Gunneridae</taxon>
        <taxon>Pentapetalae</taxon>
        <taxon>asterids</taxon>
        <taxon>lamiids</taxon>
        <taxon>Gentianales</taxon>
        <taxon>Apocynaceae</taxon>
        <taxon>Rauvolfioideae</taxon>
        <taxon>Vinceae</taxon>
        <taxon>Catharanthinae</taxon>
        <taxon>Catharanthus</taxon>
    </lineage>
</organism>
<proteinExistence type="predicted"/>
<keyword evidence="2" id="KW-1185">Reference proteome</keyword>
<comment type="caution">
    <text evidence="1">The sequence shown here is derived from an EMBL/GenBank/DDBJ whole genome shotgun (WGS) entry which is preliminary data.</text>
</comment>
<accession>A0ACC0C8V0</accession>
<gene>
    <name evidence="1" type="ORF">M9H77_02557</name>
</gene>
<evidence type="ECO:0000313" key="1">
    <source>
        <dbReference type="EMBL" id="KAI5681330.1"/>
    </source>
</evidence>
<name>A0ACC0C8V0_CATRO</name>
<sequence length="108" mass="12772">MEYNWSNTSWKRMEVKSKQENSQSKFARDMHSFHHSGVNGFNAFGGNNHRNGNFTSRRCVGVERIEKRRNMEKELEAILEELPISLSLKHSFRWHVLVYALRPIDSHL</sequence>
<dbReference type="EMBL" id="CM044701">
    <property type="protein sequence ID" value="KAI5681330.1"/>
    <property type="molecule type" value="Genomic_DNA"/>
</dbReference>
<dbReference type="Proteomes" id="UP001060085">
    <property type="component" value="Linkage Group LG01"/>
</dbReference>